<feature type="non-terminal residue" evidence="5">
    <location>
        <position position="1"/>
    </location>
</feature>
<dbReference type="InterPro" id="IPR036574">
    <property type="entry name" value="Scorpion_toxin-like_sf"/>
</dbReference>
<keyword evidence="6" id="KW-1185">Reference proteome</keyword>
<comment type="caution">
    <text evidence="5">The sequence shown here is derived from an EMBL/GenBank/DDBJ whole genome shotgun (WGS) entry which is preliminary data.</text>
</comment>
<proteinExistence type="predicted"/>
<dbReference type="EMBL" id="RWGY01000009">
    <property type="protein sequence ID" value="TVU34654.1"/>
    <property type="molecule type" value="Genomic_DNA"/>
</dbReference>
<gene>
    <name evidence="5" type="ORF">EJB05_16497</name>
</gene>
<dbReference type="PANTHER" id="PTHR33147:SF106">
    <property type="entry name" value="DEFENSIN-LIKE PROTEIN 11"/>
    <property type="match status" value="1"/>
</dbReference>
<dbReference type="SMART" id="SM00505">
    <property type="entry name" value="Knot1"/>
    <property type="match status" value="1"/>
</dbReference>
<feature type="chain" id="PRO_5023872880" description="Knottins-like domain-containing protein" evidence="3">
    <location>
        <begin position="26"/>
        <end position="101"/>
    </location>
</feature>
<evidence type="ECO:0000256" key="1">
    <source>
        <dbReference type="ARBA" id="ARBA00022729"/>
    </source>
</evidence>
<dbReference type="SUPFAM" id="SSF57095">
    <property type="entry name" value="Scorpion toxin-like"/>
    <property type="match status" value="1"/>
</dbReference>
<dbReference type="Pfam" id="PF00304">
    <property type="entry name" value="Gamma-thionin"/>
    <property type="match status" value="1"/>
</dbReference>
<dbReference type="GO" id="GO:0006952">
    <property type="term" value="P:defense response"/>
    <property type="evidence" value="ECO:0007669"/>
    <property type="project" value="InterPro"/>
</dbReference>
<organism evidence="5 6">
    <name type="scientific">Eragrostis curvula</name>
    <name type="common">weeping love grass</name>
    <dbReference type="NCBI Taxonomy" id="38414"/>
    <lineage>
        <taxon>Eukaryota</taxon>
        <taxon>Viridiplantae</taxon>
        <taxon>Streptophyta</taxon>
        <taxon>Embryophyta</taxon>
        <taxon>Tracheophyta</taxon>
        <taxon>Spermatophyta</taxon>
        <taxon>Magnoliopsida</taxon>
        <taxon>Liliopsida</taxon>
        <taxon>Poales</taxon>
        <taxon>Poaceae</taxon>
        <taxon>PACMAD clade</taxon>
        <taxon>Chloridoideae</taxon>
        <taxon>Eragrostideae</taxon>
        <taxon>Eragrostidinae</taxon>
        <taxon>Eragrostis</taxon>
    </lineage>
</organism>
<dbReference type="PANTHER" id="PTHR33147">
    <property type="entry name" value="DEFENSIN-LIKE PROTEIN 1"/>
    <property type="match status" value="1"/>
</dbReference>
<evidence type="ECO:0000256" key="2">
    <source>
        <dbReference type="ARBA" id="ARBA00023157"/>
    </source>
</evidence>
<evidence type="ECO:0000313" key="5">
    <source>
        <dbReference type="EMBL" id="TVU34654.1"/>
    </source>
</evidence>
<feature type="domain" description="Knottins-like" evidence="4">
    <location>
        <begin position="28"/>
        <end position="76"/>
    </location>
</feature>
<dbReference type="Gene3D" id="3.30.30.10">
    <property type="entry name" value="Knottin, scorpion toxin-like"/>
    <property type="match status" value="1"/>
</dbReference>
<protein>
    <recommendedName>
        <fullName evidence="4">Knottins-like domain-containing protein</fullName>
    </recommendedName>
</protein>
<dbReference type="Proteomes" id="UP000324897">
    <property type="component" value="Unassembled WGS sequence"/>
</dbReference>
<evidence type="ECO:0000256" key="3">
    <source>
        <dbReference type="SAM" id="SignalP"/>
    </source>
</evidence>
<feature type="signal peptide" evidence="3">
    <location>
        <begin position="1"/>
        <end position="25"/>
    </location>
</feature>
<dbReference type="OrthoDB" id="696185at2759"/>
<name>A0A5J9VGX3_9POAL</name>
<dbReference type="InterPro" id="IPR003614">
    <property type="entry name" value="Knottins"/>
</dbReference>
<keyword evidence="2" id="KW-1015">Disulfide bond</keyword>
<accession>A0A5J9VGX3</accession>
<evidence type="ECO:0000259" key="4">
    <source>
        <dbReference type="SMART" id="SM00505"/>
    </source>
</evidence>
<dbReference type="PROSITE" id="PS00940">
    <property type="entry name" value="GAMMA_THIONIN"/>
    <property type="match status" value="1"/>
</dbReference>
<reference evidence="5 6" key="1">
    <citation type="journal article" date="2019" name="Sci. Rep.">
        <title>A high-quality genome of Eragrostis curvula grass provides insights into Poaceae evolution and supports new strategies to enhance forage quality.</title>
        <authorList>
            <person name="Carballo J."/>
            <person name="Santos B.A.C.M."/>
            <person name="Zappacosta D."/>
            <person name="Garbus I."/>
            <person name="Selva J.P."/>
            <person name="Gallo C.A."/>
            <person name="Diaz A."/>
            <person name="Albertini E."/>
            <person name="Caccamo M."/>
            <person name="Echenique V."/>
        </authorList>
    </citation>
    <scope>NUCLEOTIDE SEQUENCE [LARGE SCALE GENOMIC DNA]</scope>
    <source>
        <strain evidence="6">cv. Victoria</strain>
        <tissue evidence="5">Leaf</tissue>
    </source>
</reference>
<dbReference type="AlphaFoldDB" id="A0A5J9VGX3"/>
<sequence length="101" mass="10930">MAFNKKVVFVIFSLALLIMAHCTVAVRMCKSRSKTFHGRCVSDKNCASTCHTENQGFGAGHCVGTFKPRCMCIKPCETMTPPAVAQPSSSAKIGKAKVLYN</sequence>
<evidence type="ECO:0000313" key="6">
    <source>
        <dbReference type="Proteomes" id="UP000324897"/>
    </source>
</evidence>
<dbReference type="InterPro" id="IPR008176">
    <property type="entry name" value="Defensin_plant"/>
</dbReference>
<keyword evidence="1 3" id="KW-0732">Signal</keyword>
<dbReference type="Gramene" id="TVU34654">
    <property type="protein sequence ID" value="TVU34654"/>
    <property type="gene ID" value="EJB05_16497"/>
</dbReference>